<gene>
    <name evidence="1" type="ordered locus">Desal_2226</name>
</gene>
<keyword evidence="2" id="KW-1185">Reference proteome</keyword>
<reference evidence="1 2" key="1">
    <citation type="submission" date="2009-06" db="EMBL/GenBank/DDBJ databases">
        <title>Complete sequence of Desulfovibrio salexigens DSM 2638.</title>
        <authorList>
            <consortium name="US DOE Joint Genome Institute"/>
            <person name="Lucas S."/>
            <person name="Copeland A."/>
            <person name="Lapidus A."/>
            <person name="Glavina del Rio T."/>
            <person name="Tice H."/>
            <person name="Bruce D."/>
            <person name="Goodwin L."/>
            <person name="Pitluck S."/>
            <person name="Munk A.C."/>
            <person name="Brettin T."/>
            <person name="Detter J.C."/>
            <person name="Han C."/>
            <person name="Tapia R."/>
            <person name="Larimer F."/>
            <person name="Land M."/>
            <person name="Hauser L."/>
            <person name="Kyrpides N."/>
            <person name="Anderson I."/>
            <person name="Wall J.D."/>
            <person name="Arkin A.P."/>
            <person name="Dehal P."/>
            <person name="Chivian D."/>
            <person name="Giles B."/>
            <person name="Hazen T.C."/>
        </authorList>
    </citation>
    <scope>NUCLEOTIDE SEQUENCE [LARGE SCALE GENOMIC DNA]</scope>
    <source>
        <strain evidence="2">ATCC 14822 / DSM 2638 / NCIMB 8403 / VKM B-1763</strain>
    </source>
</reference>
<dbReference type="EMBL" id="CP001649">
    <property type="protein sequence ID" value="ACS80282.1"/>
    <property type="molecule type" value="Genomic_DNA"/>
</dbReference>
<evidence type="ECO:0008006" key="3">
    <source>
        <dbReference type="Google" id="ProtNLM"/>
    </source>
</evidence>
<organism evidence="1 2">
    <name type="scientific">Maridesulfovibrio salexigens (strain ATCC 14822 / DSM 2638 / NCIMB 8403 / VKM B-1763)</name>
    <name type="common">Desulfovibrio salexigens</name>
    <dbReference type="NCBI Taxonomy" id="526222"/>
    <lineage>
        <taxon>Bacteria</taxon>
        <taxon>Pseudomonadati</taxon>
        <taxon>Thermodesulfobacteriota</taxon>
        <taxon>Desulfovibrionia</taxon>
        <taxon>Desulfovibrionales</taxon>
        <taxon>Desulfovibrionaceae</taxon>
        <taxon>Maridesulfovibrio</taxon>
    </lineage>
</organism>
<dbReference type="InterPro" id="IPR025427">
    <property type="entry name" value="DUF4160"/>
</dbReference>
<evidence type="ECO:0000313" key="1">
    <source>
        <dbReference type="EMBL" id="ACS80282.1"/>
    </source>
</evidence>
<dbReference type="RefSeq" id="WP_015852098.1">
    <property type="nucleotide sequence ID" value="NC_012881.1"/>
</dbReference>
<evidence type="ECO:0000313" key="2">
    <source>
        <dbReference type="Proteomes" id="UP000002601"/>
    </source>
</evidence>
<proteinExistence type="predicted"/>
<accession>C6BWK2</accession>
<dbReference type="Pfam" id="PF13711">
    <property type="entry name" value="DUF4160"/>
    <property type="match status" value="1"/>
</dbReference>
<sequence length="84" mass="9697">MLVSGEKLISPTIHRINKIKISLNANDHNSPHIHVVSPDFIVLINIRTCEVFKGQARAAQLNDVLSWVKENQEWLLEEWEKRGK</sequence>
<protein>
    <recommendedName>
        <fullName evidence="3">DUF4160 domain-containing protein</fullName>
    </recommendedName>
</protein>
<dbReference type="AlphaFoldDB" id="C6BWK2"/>
<dbReference type="KEGG" id="dsa:Desal_2226"/>
<dbReference type="Proteomes" id="UP000002601">
    <property type="component" value="Chromosome"/>
</dbReference>
<dbReference type="OrthoDB" id="122670at2"/>
<name>C6BWK2_MARSD</name>
<dbReference type="HOGENOM" id="CLU_162083_3_0_7"/>
<dbReference type="STRING" id="526222.Desal_2226"/>